<feature type="transmembrane region" description="Helical" evidence="2">
    <location>
        <begin position="374"/>
        <end position="392"/>
    </location>
</feature>
<name>A0A7S0MUE6_9CHLO</name>
<dbReference type="AlphaFoldDB" id="A0A7S0MUE6"/>
<keyword evidence="2" id="KW-1133">Transmembrane helix</keyword>
<organism evidence="3">
    <name type="scientific">Pyramimonas obovata</name>
    <dbReference type="NCBI Taxonomy" id="1411642"/>
    <lineage>
        <taxon>Eukaryota</taxon>
        <taxon>Viridiplantae</taxon>
        <taxon>Chlorophyta</taxon>
        <taxon>Pyramimonadophyceae</taxon>
        <taxon>Pyramimonadales</taxon>
        <taxon>Pyramimonadaceae</taxon>
        <taxon>Pyramimonas</taxon>
        <taxon>Pyramimonas incertae sedis</taxon>
    </lineage>
</organism>
<evidence type="ECO:0000313" key="3">
    <source>
        <dbReference type="EMBL" id="CAD8650430.1"/>
    </source>
</evidence>
<feature type="region of interest" description="Disordered" evidence="1">
    <location>
        <begin position="87"/>
        <end position="109"/>
    </location>
</feature>
<accession>A0A7S0MUE6</accession>
<proteinExistence type="predicted"/>
<evidence type="ECO:0000256" key="2">
    <source>
        <dbReference type="SAM" id="Phobius"/>
    </source>
</evidence>
<reference evidence="3" key="1">
    <citation type="submission" date="2021-01" db="EMBL/GenBank/DDBJ databases">
        <authorList>
            <person name="Corre E."/>
            <person name="Pelletier E."/>
            <person name="Niang G."/>
            <person name="Scheremetjew M."/>
            <person name="Finn R."/>
            <person name="Kale V."/>
            <person name="Holt S."/>
            <person name="Cochrane G."/>
            <person name="Meng A."/>
            <person name="Brown T."/>
            <person name="Cohen L."/>
        </authorList>
    </citation>
    <scope>NUCLEOTIDE SEQUENCE</scope>
    <source>
        <strain evidence="3">CCMP722</strain>
    </source>
</reference>
<evidence type="ECO:0000256" key="1">
    <source>
        <dbReference type="SAM" id="MobiDB-lite"/>
    </source>
</evidence>
<dbReference type="EMBL" id="HBFA01003069">
    <property type="protein sequence ID" value="CAD8650430.1"/>
    <property type="molecule type" value="Transcribed_RNA"/>
</dbReference>
<sequence>MFRALGAKGGSVIAAATAAATSSATASAETRVRTQPSQVAETKFKLHQPLDEDWLAVDGEEAWPVANITNEEFEDAFQEALQLVPHNKHRGNFKPPRLSNSSSDHDSEDDDVIVLECPASSGAMELAEQSMMPDLGAPRADTDVLMRMVASCMRDPSIQRAFMQNPDFTNLLNTMKQGPEVIEPAPLGPFQLSEVPVAEPQTQMSQLAPLLTPLQTPQPTPQLTHQMTHQMTHLEGHIERLTGRIEQNRRFPLGEEPDYDEALVLALQLFSEKLADTFNGVLQKLAASCRQVWEKTAALAKLLGPKPVPRRQPSARSCAGDPRVHVRLQPAKDGLISVLMGVAEGRTTDAPSDGKAKAEARADHHEHAAHDMEGFLGGVIAFAAVVFAIVVFKRTGLRMPRAC</sequence>
<keyword evidence="2" id="KW-0472">Membrane</keyword>
<protein>
    <submittedName>
        <fullName evidence="3">Uncharacterized protein</fullName>
    </submittedName>
</protein>
<gene>
    <name evidence="3" type="ORF">POBO1169_LOCUS1531</name>
</gene>
<keyword evidence="2" id="KW-0812">Transmembrane</keyword>